<name>A0AA40AG40_9PEZI</name>
<dbReference type="EMBL" id="JAUKUA010000004">
    <property type="protein sequence ID" value="KAK0715230.1"/>
    <property type="molecule type" value="Genomic_DNA"/>
</dbReference>
<dbReference type="Proteomes" id="UP001172102">
    <property type="component" value="Unassembled WGS sequence"/>
</dbReference>
<keyword evidence="3" id="KW-1185">Reference proteome</keyword>
<reference evidence="2" key="1">
    <citation type="submission" date="2023-06" db="EMBL/GenBank/DDBJ databases">
        <title>Genome-scale phylogeny and comparative genomics of the fungal order Sordariales.</title>
        <authorList>
            <consortium name="Lawrence Berkeley National Laboratory"/>
            <person name="Hensen N."/>
            <person name="Bonometti L."/>
            <person name="Westerberg I."/>
            <person name="Brannstrom I.O."/>
            <person name="Guillou S."/>
            <person name="Cros-Aarteil S."/>
            <person name="Calhoun S."/>
            <person name="Haridas S."/>
            <person name="Kuo A."/>
            <person name="Mondo S."/>
            <person name="Pangilinan J."/>
            <person name="Riley R."/>
            <person name="Labutti K."/>
            <person name="Andreopoulos B."/>
            <person name="Lipzen A."/>
            <person name="Chen C."/>
            <person name="Yanf M."/>
            <person name="Daum C."/>
            <person name="Ng V."/>
            <person name="Clum A."/>
            <person name="Steindorff A."/>
            <person name="Ohm R."/>
            <person name="Martin F."/>
            <person name="Silar P."/>
            <person name="Natvig D."/>
            <person name="Lalanne C."/>
            <person name="Gautier V."/>
            <person name="Ament-Velasquez S.L."/>
            <person name="Kruys A."/>
            <person name="Hutchinson M.I."/>
            <person name="Powell A.J."/>
            <person name="Barry K."/>
            <person name="Miller A.N."/>
            <person name="Grigoriev I.V."/>
            <person name="Debuchy R."/>
            <person name="Gladieux P."/>
            <person name="Thoren M.H."/>
            <person name="Johannesson H."/>
        </authorList>
    </citation>
    <scope>NUCLEOTIDE SEQUENCE</scope>
    <source>
        <strain evidence="2">SMH4607-1</strain>
    </source>
</reference>
<accession>A0AA40AG40</accession>
<comment type="caution">
    <text evidence="2">The sequence shown here is derived from an EMBL/GenBank/DDBJ whole genome shotgun (WGS) entry which is preliminary data.</text>
</comment>
<feature type="region of interest" description="Disordered" evidence="1">
    <location>
        <begin position="124"/>
        <end position="163"/>
    </location>
</feature>
<gene>
    <name evidence="2" type="ORF">B0H67DRAFT_236755</name>
</gene>
<feature type="compositionally biased region" description="Basic and acidic residues" evidence="1">
    <location>
        <begin position="125"/>
        <end position="143"/>
    </location>
</feature>
<organism evidence="2 3">
    <name type="scientific">Lasiosphaeris hirsuta</name>
    <dbReference type="NCBI Taxonomy" id="260670"/>
    <lineage>
        <taxon>Eukaryota</taxon>
        <taxon>Fungi</taxon>
        <taxon>Dikarya</taxon>
        <taxon>Ascomycota</taxon>
        <taxon>Pezizomycotina</taxon>
        <taxon>Sordariomycetes</taxon>
        <taxon>Sordariomycetidae</taxon>
        <taxon>Sordariales</taxon>
        <taxon>Lasiosphaeriaceae</taxon>
        <taxon>Lasiosphaeris</taxon>
    </lineage>
</organism>
<proteinExistence type="predicted"/>
<evidence type="ECO:0000256" key="1">
    <source>
        <dbReference type="SAM" id="MobiDB-lite"/>
    </source>
</evidence>
<evidence type="ECO:0000313" key="3">
    <source>
        <dbReference type="Proteomes" id="UP001172102"/>
    </source>
</evidence>
<dbReference type="AlphaFoldDB" id="A0AA40AG40"/>
<sequence length="163" mass="18192">MVLPFPARVGLELKPRPVSVAELLTNGDKSPEIDVQFEWLHLPANNMRWVEILMARHYDACGSEEAWNRNLVLIPKLWAEQQHIPQGKKRHYAQSYASQLSIPSTGYATEPKVEISAASVTAPIKTKEADVAEKSEPKNRDGVKSGGRNGDVFTRCKVKADRS</sequence>
<protein>
    <submittedName>
        <fullName evidence="2">Uncharacterized protein</fullName>
    </submittedName>
</protein>
<evidence type="ECO:0000313" key="2">
    <source>
        <dbReference type="EMBL" id="KAK0715230.1"/>
    </source>
</evidence>